<dbReference type="InterPro" id="IPR004484">
    <property type="entry name" value="CbiA/CobB_synth"/>
</dbReference>
<reference evidence="12 13" key="1">
    <citation type="submission" date="2017-11" db="EMBL/GenBank/DDBJ databases">
        <title>Draft genome sequence of magnetotactic bacterium Magnetospirillum kuznetsovii LBB-42.</title>
        <authorList>
            <person name="Grouzdev D.S."/>
            <person name="Rysina M.S."/>
            <person name="Baslerov R.V."/>
            <person name="Koziaeva V."/>
        </authorList>
    </citation>
    <scope>NUCLEOTIDE SEQUENCE [LARGE SCALE GENOMIC DNA]</scope>
    <source>
        <strain evidence="12 13">LBB-42</strain>
    </source>
</reference>
<gene>
    <name evidence="9" type="primary">cbiA</name>
    <name evidence="12" type="ORF">CU669_17485</name>
</gene>
<dbReference type="Pfam" id="PF07685">
    <property type="entry name" value="GATase_3"/>
    <property type="match status" value="1"/>
</dbReference>
<dbReference type="Proteomes" id="UP000251075">
    <property type="component" value="Unassembled WGS sequence"/>
</dbReference>
<keyword evidence="3 9" id="KW-0169">Cobalamin biosynthesis</keyword>
<dbReference type="InterPro" id="IPR029062">
    <property type="entry name" value="Class_I_gatase-like"/>
</dbReference>
<dbReference type="Pfam" id="PF01656">
    <property type="entry name" value="CbiA"/>
    <property type="match status" value="1"/>
</dbReference>
<dbReference type="GO" id="GO:0009236">
    <property type="term" value="P:cobalamin biosynthetic process"/>
    <property type="evidence" value="ECO:0007669"/>
    <property type="project" value="UniProtKB-UniRule"/>
</dbReference>
<dbReference type="InterPro" id="IPR011698">
    <property type="entry name" value="GATase_3"/>
</dbReference>
<dbReference type="NCBIfam" id="TIGR00379">
    <property type="entry name" value="cobB"/>
    <property type="match status" value="1"/>
</dbReference>
<feature type="site" description="Increases nucleophilicity of active site Cys" evidence="9">
    <location>
        <position position="434"/>
    </location>
</feature>
<comment type="caution">
    <text evidence="12">The sequence shown here is derived from an EMBL/GenBank/DDBJ whole genome shotgun (WGS) entry which is preliminary data.</text>
</comment>
<comment type="pathway">
    <text evidence="9">Cofactor biosynthesis; adenosylcobalamin biosynthesis; cob(II)yrinate a,c-diamide from sirohydrochlorin (anaerobic route): step 10/10.</text>
</comment>
<keyword evidence="6 9" id="KW-0067">ATP-binding</keyword>
<dbReference type="InterPro" id="IPR027417">
    <property type="entry name" value="P-loop_NTPase"/>
</dbReference>
<dbReference type="UniPathway" id="UPA00148">
    <property type="reaction ID" value="UER00231"/>
</dbReference>
<dbReference type="Gene3D" id="3.40.50.300">
    <property type="entry name" value="P-loop containing nucleotide triphosphate hydrolases"/>
    <property type="match status" value="1"/>
</dbReference>
<dbReference type="NCBIfam" id="NF002204">
    <property type="entry name" value="PRK01077.1"/>
    <property type="match status" value="1"/>
</dbReference>
<evidence type="ECO:0000256" key="3">
    <source>
        <dbReference type="ARBA" id="ARBA00022573"/>
    </source>
</evidence>
<comment type="miscellaneous">
    <text evidence="9">The a and c carboxylates of cobyrinate are activated for nucleophilic attack via formation of a phosphorylated intermediate by ATP. CbiA catalyzes first the amidation of the c-carboxylate, and then that of the a-carboxylate.</text>
</comment>
<dbReference type="Gene3D" id="3.40.50.880">
    <property type="match status" value="1"/>
</dbReference>
<comment type="cofactor">
    <cofactor evidence="1 9">
        <name>Mg(2+)</name>
        <dbReference type="ChEBI" id="CHEBI:18420"/>
    </cofactor>
</comment>
<evidence type="ECO:0000313" key="12">
    <source>
        <dbReference type="EMBL" id="RAU20625.1"/>
    </source>
</evidence>
<feature type="domain" description="CobQ/CobB/MinD/ParA nucleotide binding" evidence="10">
    <location>
        <begin position="5"/>
        <end position="194"/>
    </location>
</feature>
<evidence type="ECO:0000256" key="9">
    <source>
        <dbReference type="HAMAP-Rule" id="MF_00027"/>
    </source>
</evidence>
<dbReference type="HAMAP" id="MF_00027">
    <property type="entry name" value="CobB_CbiA"/>
    <property type="match status" value="1"/>
</dbReference>
<feature type="domain" description="CobB/CobQ-like glutamine amidotransferase" evidence="11">
    <location>
        <begin position="249"/>
        <end position="436"/>
    </location>
</feature>
<keyword evidence="4 9" id="KW-0436">Ligase</keyword>
<dbReference type="InterPro" id="IPR002586">
    <property type="entry name" value="CobQ/CobB/MinD/ParA_Nub-bd_dom"/>
</dbReference>
<evidence type="ECO:0000313" key="13">
    <source>
        <dbReference type="Proteomes" id="UP000251075"/>
    </source>
</evidence>
<evidence type="ECO:0000256" key="2">
    <source>
        <dbReference type="ARBA" id="ARBA00006205"/>
    </source>
</evidence>
<evidence type="ECO:0000256" key="6">
    <source>
        <dbReference type="ARBA" id="ARBA00022840"/>
    </source>
</evidence>
<sequence>MAKGLIIAAPSSGSGKTSLTLGLLRLLAKQGMRVASAKVGPDYIDPAFHAAASGRACFNLDSWAMRPETVAALAGTLSEDADLVICEGVMGLFDGAFVPVGQPDGSTADLAQLTGWPVVLVIDGRGMTGSAAAVLAGFAALRPDVSVLGVVFNRVVGERHKAAIAEACRVACPRIRLLGFLPPDARLEMPSRHLGLVQACERPDLAAFLDDAADLVGRHLDIEALTDLAVPSRIRSERAAPVLPPLGHRIAVAADPAFAFVYAALLDGWRQAGAEILPFSPLADQAPDSSADAVYLPGGYPELHAGRLASNAVFLDGLRAAAQRGASVFGECGGYMVLGRTLVDAQGVGHAMAGLLGVETSFAQRRIHLGYRRASLCADGPLGAAGGGFRGHEFHYATVLREDGAPLFRIQDAGGTGLGTAGLTSGRLAGSFVHLIDRR</sequence>
<evidence type="ECO:0000259" key="10">
    <source>
        <dbReference type="Pfam" id="PF01656"/>
    </source>
</evidence>
<comment type="catalytic activity">
    <reaction evidence="9">
        <text>cob(II)yrinate + 2 L-glutamine + 2 ATP + 2 H2O = cob(II)yrinate a,c diamide + 2 L-glutamate + 2 ADP + 2 phosphate + 2 H(+)</text>
        <dbReference type="Rhea" id="RHEA:26289"/>
        <dbReference type="ChEBI" id="CHEBI:15377"/>
        <dbReference type="ChEBI" id="CHEBI:15378"/>
        <dbReference type="ChEBI" id="CHEBI:29985"/>
        <dbReference type="ChEBI" id="CHEBI:30616"/>
        <dbReference type="ChEBI" id="CHEBI:43474"/>
        <dbReference type="ChEBI" id="CHEBI:58359"/>
        <dbReference type="ChEBI" id="CHEBI:58537"/>
        <dbReference type="ChEBI" id="CHEBI:58894"/>
        <dbReference type="ChEBI" id="CHEBI:456216"/>
        <dbReference type="EC" id="6.3.5.11"/>
    </reaction>
</comment>
<proteinExistence type="inferred from homology"/>
<keyword evidence="7 9" id="KW-0460">Magnesium</keyword>
<dbReference type="EMBL" id="PGTO01000019">
    <property type="protein sequence ID" value="RAU20625.1"/>
    <property type="molecule type" value="Genomic_DNA"/>
</dbReference>
<dbReference type="SUPFAM" id="SSF52317">
    <property type="entry name" value="Class I glutamine amidotransferase-like"/>
    <property type="match status" value="1"/>
</dbReference>
<dbReference type="PANTHER" id="PTHR43873">
    <property type="entry name" value="COBYRINATE A,C-DIAMIDE SYNTHASE"/>
    <property type="match status" value="1"/>
</dbReference>
<evidence type="ECO:0000256" key="5">
    <source>
        <dbReference type="ARBA" id="ARBA00022741"/>
    </source>
</evidence>
<dbReference type="PANTHER" id="PTHR43873:SF1">
    <property type="entry name" value="COBYRINATE A,C-DIAMIDE SYNTHASE"/>
    <property type="match status" value="1"/>
</dbReference>
<keyword evidence="13" id="KW-1185">Reference proteome</keyword>
<evidence type="ECO:0000256" key="8">
    <source>
        <dbReference type="ARBA" id="ARBA00022962"/>
    </source>
</evidence>
<comment type="domain">
    <text evidence="9">Comprises of two domains. The C-terminal domain contains the binding site for glutamine and catalyzes the hydrolysis of this substrate to glutamate and ammonia. The N-terminal domain is anticipated to bind ATP and cobyrinate and catalyzes the ultimate synthesis of the diamide product. The ammonia produced via the glutaminase domain is probably translocated to the adjacent domain via a molecular tunnel, where it reacts with an activated intermediate.</text>
</comment>
<dbReference type="EC" id="6.3.5.11" evidence="9"/>
<evidence type="ECO:0000256" key="1">
    <source>
        <dbReference type="ARBA" id="ARBA00001946"/>
    </source>
</evidence>
<keyword evidence="8 9" id="KW-0315">Glutamine amidotransferase</keyword>
<comment type="function">
    <text evidence="9">Catalyzes the ATP-dependent amidation of the two carboxylate groups at positions a and c of cobyrinate, using either L-glutamine or ammonia as the nitrogen source.</text>
</comment>
<keyword evidence="5 9" id="KW-0547">Nucleotide-binding</keyword>
<dbReference type="GO" id="GO:0005524">
    <property type="term" value="F:ATP binding"/>
    <property type="evidence" value="ECO:0007669"/>
    <property type="project" value="UniProtKB-UniRule"/>
</dbReference>
<comment type="similarity">
    <text evidence="2">Belongs to the CobB/CobQ family. CobQ subfamily.</text>
</comment>
<dbReference type="OrthoDB" id="9764035at2"/>
<dbReference type="RefSeq" id="WP_112146887.1">
    <property type="nucleotide sequence ID" value="NZ_PGTO01000019.1"/>
</dbReference>
<evidence type="ECO:0000259" key="11">
    <source>
        <dbReference type="Pfam" id="PF07685"/>
    </source>
</evidence>
<dbReference type="AlphaFoldDB" id="A0A364NUN7"/>
<dbReference type="GO" id="GO:0042242">
    <property type="term" value="F:cobyrinic acid a,c-diamide synthase activity"/>
    <property type="evidence" value="ECO:0007669"/>
    <property type="project" value="UniProtKB-UniRule"/>
</dbReference>
<feature type="active site" description="Nucleophile" evidence="9">
    <location>
        <position position="332"/>
    </location>
</feature>
<protein>
    <recommendedName>
        <fullName evidence="9">Cobyrinate a,c-diamide synthase</fullName>
        <ecNumber evidence="9">6.3.5.11</ecNumber>
    </recommendedName>
    <alternativeName>
        <fullName evidence="9">Cobyrinic acid a,c-diamide synthetase</fullName>
    </alternativeName>
</protein>
<name>A0A364NUN7_9PROT</name>
<organism evidence="12 13">
    <name type="scientific">Paramagnetospirillum kuznetsovii</name>
    <dbReference type="NCBI Taxonomy" id="2053833"/>
    <lineage>
        <taxon>Bacteria</taxon>
        <taxon>Pseudomonadati</taxon>
        <taxon>Pseudomonadota</taxon>
        <taxon>Alphaproteobacteria</taxon>
        <taxon>Rhodospirillales</taxon>
        <taxon>Magnetospirillaceae</taxon>
        <taxon>Paramagnetospirillum</taxon>
    </lineage>
</organism>
<dbReference type="SUPFAM" id="SSF52540">
    <property type="entry name" value="P-loop containing nucleoside triphosphate hydrolases"/>
    <property type="match status" value="1"/>
</dbReference>
<evidence type="ECO:0000256" key="4">
    <source>
        <dbReference type="ARBA" id="ARBA00022598"/>
    </source>
</evidence>
<dbReference type="PROSITE" id="PS51274">
    <property type="entry name" value="GATASE_COBBQ"/>
    <property type="match status" value="1"/>
</dbReference>
<evidence type="ECO:0000256" key="7">
    <source>
        <dbReference type="ARBA" id="ARBA00022842"/>
    </source>
</evidence>
<comment type="similarity">
    <text evidence="9">Belongs to the CobB/CbiA family.</text>
</comment>
<accession>A0A364NUN7</accession>